<dbReference type="PANTHER" id="PTHR42878">
    <property type="entry name" value="TWO-COMPONENT HISTIDINE KINASE"/>
    <property type="match status" value="1"/>
</dbReference>
<dbReference type="SMART" id="SM00387">
    <property type="entry name" value="HATPase_c"/>
    <property type="match status" value="1"/>
</dbReference>
<feature type="transmembrane region" description="Helical" evidence="5">
    <location>
        <begin position="34"/>
        <end position="53"/>
    </location>
</feature>
<evidence type="ECO:0000313" key="7">
    <source>
        <dbReference type="EMBL" id="MDN4165042.1"/>
    </source>
</evidence>
<proteinExistence type="predicted"/>
<dbReference type="PANTHER" id="PTHR42878:SF12">
    <property type="entry name" value="SENSOR HISTIDINE KINASE YCBM"/>
    <property type="match status" value="1"/>
</dbReference>
<keyword evidence="4" id="KW-0418">Kinase</keyword>
<dbReference type="InterPro" id="IPR005467">
    <property type="entry name" value="His_kinase_dom"/>
</dbReference>
<evidence type="ECO:0000259" key="6">
    <source>
        <dbReference type="PROSITE" id="PS50109"/>
    </source>
</evidence>
<evidence type="ECO:0000256" key="1">
    <source>
        <dbReference type="ARBA" id="ARBA00000085"/>
    </source>
</evidence>
<dbReference type="Gene3D" id="3.30.450.20">
    <property type="entry name" value="PAS domain"/>
    <property type="match status" value="1"/>
</dbReference>
<keyword evidence="5" id="KW-1133">Transmembrane helix</keyword>
<dbReference type="EMBL" id="JAUHJS010000003">
    <property type="protein sequence ID" value="MDN4165042.1"/>
    <property type="molecule type" value="Genomic_DNA"/>
</dbReference>
<dbReference type="InterPro" id="IPR003594">
    <property type="entry name" value="HATPase_dom"/>
</dbReference>
<name>A0ABT8F3J8_9BACT</name>
<evidence type="ECO:0000256" key="5">
    <source>
        <dbReference type="SAM" id="Phobius"/>
    </source>
</evidence>
<keyword evidence="5" id="KW-0472">Membrane</keyword>
<organism evidence="7 8">
    <name type="scientific">Shiella aurantiaca</name>
    <dbReference type="NCBI Taxonomy" id="3058365"/>
    <lineage>
        <taxon>Bacteria</taxon>
        <taxon>Pseudomonadati</taxon>
        <taxon>Bacteroidota</taxon>
        <taxon>Cytophagia</taxon>
        <taxon>Cytophagales</taxon>
        <taxon>Shiellaceae</taxon>
        <taxon>Shiella</taxon>
    </lineage>
</organism>
<dbReference type="InterPro" id="IPR036890">
    <property type="entry name" value="HATPase_C_sf"/>
</dbReference>
<dbReference type="InterPro" id="IPR004358">
    <property type="entry name" value="Sig_transdc_His_kin-like_C"/>
</dbReference>
<keyword evidence="7" id="KW-0547">Nucleotide-binding</keyword>
<dbReference type="PROSITE" id="PS50109">
    <property type="entry name" value="HIS_KIN"/>
    <property type="match status" value="1"/>
</dbReference>
<keyword evidence="8" id="KW-1185">Reference proteome</keyword>
<gene>
    <name evidence="7" type="ORF">QWY31_05980</name>
</gene>
<keyword evidence="7" id="KW-0067">ATP-binding</keyword>
<comment type="caution">
    <text evidence="7">The sequence shown here is derived from an EMBL/GenBank/DDBJ whole genome shotgun (WGS) entry which is preliminary data.</text>
</comment>
<accession>A0ABT8F3J8</accession>
<comment type="catalytic activity">
    <reaction evidence="1">
        <text>ATP + protein L-histidine = ADP + protein N-phospho-L-histidine.</text>
        <dbReference type="EC" id="2.7.13.3"/>
    </reaction>
</comment>
<evidence type="ECO:0000256" key="4">
    <source>
        <dbReference type="ARBA" id="ARBA00022777"/>
    </source>
</evidence>
<dbReference type="Pfam" id="PF02518">
    <property type="entry name" value="HATPase_c"/>
    <property type="match status" value="1"/>
</dbReference>
<feature type="domain" description="Histidine kinase" evidence="6">
    <location>
        <begin position="252"/>
        <end position="473"/>
    </location>
</feature>
<dbReference type="EC" id="2.7.13.3" evidence="2"/>
<keyword evidence="5" id="KW-0812">Transmembrane</keyword>
<evidence type="ECO:0000256" key="3">
    <source>
        <dbReference type="ARBA" id="ARBA00022679"/>
    </source>
</evidence>
<dbReference type="Gene3D" id="3.30.565.10">
    <property type="entry name" value="Histidine kinase-like ATPase, C-terminal domain"/>
    <property type="match status" value="1"/>
</dbReference>
<dbReference type="InterPro" id="IPR050351">
    <property type="entry name" value="BphY/WalK/GraS-like"/>
</dbReference>
<reference evidence="7" key="1">
    <citation type="submission" date="2023-06" db="EMBL/GenBank/DDBJ databases">
        <title>Cytophagales bacterium Strain LB-30, isolated from soil.</title>
        <authorList>
            <person name="Liu B."/>
        </authorList>
    </citation>
    <scope>NUCLEOTIDE SEQUENCE</scope>
    <source>
        <strain evidence="7">LB-30</strain>
    </source>
</reference>
<evidence type="ECO:0000256" key="2">
    <source>
        <dbReference type="ARBA" id="ARBA00012438"/>
    </source>
</evidence>
<feature type="transmembrane region" description="Helical" evidence="5">
    <location>
        <begin position="59"/>
        <end position="79"/>
    </location>
</feature>
<dbReference type="PRINTS" id="PR00344">
    <property type="entry name" value="BCTRLSENSOR"/>
</dbReference>
<dbReference type="Proteomes" id="UP001168552">
    <property type="component" value="Unassembled WGS sequence"/>
</dbReference>
<dbReference type="SUPFAM" id="SSF55874">
    <property type="entry name" value="ATPase domain of HSP90 chaperone/DNA topoisomerase II/histidine kinase"/>
    <property type="match status" value="1"/>
</dbReference>
<dbReference type="GO" id="GO:0005524">
    <property type="term" value="F:ATP binding"/>
    <property type="evidence" value="ECO:0007669"/>
    <property type="project" value="UniProtKB-KW"/>
</dbReference>
<sequence>MAISPKPLPSWALHVPPSTADWKNMGFKDFRTRVLLKLLGISISMFLLIYLIVVEEKYVTSLLILFFLVYQLVQLFLFVEQTNQKLARFFDSVKYSDFLLGFTVDNKLGESFKNLNRSFTEVIEAFRKAREEKEEHLLYLQTVVQHINIGLLSFDNEGHVQLINTTAKRFLQKSQVKNISDIATSNPDLYEILRDIEPGGKHLMKADNEVQLNINATGMRIRGHYLKLVTLQNIRTELEAKEAEAWQNLSRVLRHEIMNSITPIASLSTTLNSILKEEIYKEDTYYRMDEYAREDLTEGLETIENRSKGLIRFIDSYRDYTSIPQPKLQRVQVKSLIDHLAQLLNPDLQEAGIALHTEVIPTSLEVQLDAELIEMVLINLIKNAKEALHEVREPEINLTAHLDHEQHVIIKVHDNGAGIIPEAIDKIFIPFYSTKKTGSGIGLALSRQIMQLHGGSITVESEPGVSTQFVLRF</sequence>
<keyword evidence="3" id="KW-0808">Transferase</keyword>
<protein>
    <recommendedName>
        <fullName evidence="2">histidine kinase</fullName>
        <ecNumber evidence="2">2.7.13.3</ecNumber>
    </recommendedName>
</protein>
<evidence type="ECO:0000313" key="8">
    <source>
        <dbReference type="Proteomes" id="UP001168552"/>
    </source>
</evidence>
<dbReference type="RefSeq" id="WP_320003571.1">
    <property type="nucleotide sequence ID" value="NZ_JAUHJS010000003.1"/>
</dbReference>